<evidence type="ECO:0000259" key="2">
    <source>
        <dbReference type="Pfam" id="PF00156"/>
    </source>
</evidence>
<dbReference type="EMBL" id="PPTP01000003">
    <property type="protein sequence ID" value="RDB56116.1"/>
    <property type="molecule type" value="Genomic_DNA"/>
</dbReference>
<sequence length="247" mass="26243">MGMLSNIAGACAPIAAEAAEALAETVWPTRCAICDAPGHVLCDSCRMALAYVDWWRACPRCGAPFGRLQCCECNEVMLAAQGRTRPAFDGMAAAVSFEEGAARIVRTWKDAGERRLASEMARLMLPQVPPAWLAGATATPIPASAAARRRRGFDHGRELACAVAGMAGIPVVEALARPRTFDQRALGRRGRIHNLQGRFQTLPGATVPARILLIDDVCTTGSTMNAACDALRAAGAVELHCLVFARV</sequence>
<dbReference type="Gene3D" id="3.40.50.2020">
    <property type="match status" value="1"/>
</dbReference>
<dbReference type="STRING" id="1034345.GCA_000236865_00410"/>
<dbReference type="InterPro" id="IPR051910">
    <property type="entry name" value="ComF/GntX_DNA_util-trans"/>
</dbReference>
<dbReference type="PANTHER" id="PTHR47505">
    <property type="entry name" value="DNA UTILIZATION PROTEIN YHGH"/>
    <property type="match status" value="1"/>
</dbReference>
<dbReference type="SUPFAM" id="SSF53271">
    <property type="entry name" value="PRTase-like"/>
    <property type="match status" value="1"/>
</dbReference>
<dbReference type="OrthoDB" id="5242900at2"/>
<accession>A0A369LD17</accession>
<reference evidence="3 4" key="1">
    <citation type="journal article" date="2018" name="Elife">
        <title>Discovery and characterization of a prevalent human gut bacterial enzyme sufficient for the inactivation of a family of plant toxins.</title>
        <authorList>
            <person name="Koppel N."/>
            <person name="Bisanz J.E."/>
            <person name="Pandelia M.E."/>
            <person name="Turnbaugh P.J."/>
            <person name="Balskus E.P."/>
        </authorList>
    </citation>
    <scope>NUCLEOTIDE SEQUENCE [LARGE SCALE GENOMIC DNA]</scope>
    <source>
        <strain evidence="4">anaerobia AP69FAA</strain>
    </source>
</reference>
<dbReference type="InterPro" id="IPR029057">
    <property type="entry name" value="PRTase-like"/>
</dbReference>
<evidence type="ECO:0000313" key="4">
    <source>
        <dbReference type="Proteomes" id="UP000253792"/>
    </source>
</evidence>
<comment type="caution">
    <text evidence="3">The sequence shown here is derived from an EMBL/GenBank/DDBJ whole genome shotgun (WGS) entry which is preliminary data.</text>
</comment>
<dbReference type="Proteomes" id="UP000253792">
    <property type="component" value="Unassembled WGS sequence"/>
</dbReference>
<evidence type="ECO:0000313" key="3">
    <source>
        <dbReference type="EMBL" id="RDB56116.1"/>
    </source>
</evidence>
<dbReference type="PANTHER" id="PTHR47505:SF1">
    <property type="entry name" value="DNA UTILIZATION PROTEIN YHGH"/>
    <property type="match status" value="1"/>
</dbReference>
<proteinExistence type="inferred from homology"/>
<name>A0A369LD17_9ACTN</name>
<gene>
    <name evidence="3" type="ORF">C1880_04285</name>
</gene>
<feature type="domain" description="Phosphoribosyltransferase" evidence="2">
    <location>
        <begin position="210"/>
        <end position="245"/>
    </location>
</feature>
<keyword evidence="4" id="KW-1185">Reference proteome</keyword>
<protein>
    <submittedName>
        <fullName evidence="3">ComF family protein</fullName>
    </submittedName>
</protein>
<dbReference type="InterPro" id="IPR000836">
    <property type="entry name" value="PRTase_dom"/>
</dbReference>
<dbReference type="AlphaFoldDB" id="A0A369LD17"/>
<dbReference type="CDD" id="cd06223">
    <property type="entry name" value="PRTases_typeI"/>
    <property type="match status" value="1"/>
</dbReference>
<evidence type="ECO:0000256" key="1">
    <source>
        <dbReference type="ARBA" id="ARBA00008007"/>
    </source>
</evidence>
<dbReference type="Pfam" id="PF00156">
    <property type="entry name" value="Pribosyltran"/>
    <property type="match status" value="1"/>
</dbReference>
<comment type="similarity">
    <text evidence="1">Belongs to the ComF/GntX family.</text>
</comment>
<organism evidence="3 4">
    <name type="scientific">Senegalimassilia anaerobia</name>
    <dbReference type="NCBI Taxonomy" id="1473216"/>
    <lineage>
        <taxon>Bacteria</taxon>
        <taxon>Bacillati</taxon>
        <taxon>Actinomycetota</taxon>
        <taxon>Coriobacteriia</taxon>
        <taxon>Coriobacteriales</taxon>
        <taxon>Coriobacteriaceae</taxon>
        <taxon>Senegalimassilia</taxon>
    </lineage>
</organism>